<dbReference type="SUPFAM" id="SSF69318">
    <property type="entry name" value="Integrin alpha N-terminal domain"/>
    <property type="match status" value="2"/>
</dbReference>
<dbReference type="Pfam" id="PF13517">
    <property type="entry name" value="FG-GAP_3"/>
    <property type="match status" value="1"/>
</dbReference>
<name>A0A1H1QEE9_9GAMM</name>
<dbReference type="GO" id="GO:0005576">
    <property type="term" value="C:extracellular region"/>
    <property type="evidence" value="ECO:0007669"/>
    <property type="project" value="UniProtKB-SubCell"/>
</dbReference>
<evidence type="ECO:0000256" key="2">
    <source>
        <dbReference type="ARBA" id="ARBA00022525"/>
    </source>
</evidence>
<organism evidence="6 7">
    <name type="scientific">Halopseudomonas litoralis</name>
    <dbReference type="NCBI Taxonomy" id="797277"/>
    <lineage>
        <taxon>Bacteria</taxon>
        <taxon>Pseudomonadati</taxon>
        <taxon>Pseudomonadota</taxon>
        <taxon>Gammaproteobacteria</taxon>
        <taxon>Pseudomonadales</taxon>
        <taxon>Pseudomonadaceae</taxon>
        <taxon>Halopseudomonas</taxon>
    </lineage>
</organism>
<comment type="subcellular location">
    <subcellularLocation>
        <location evidence="1">Secreted</location>
    </subcellularLocation>
</comment>
<accession>A0A1H1QEE9</accession>
<feature type="signal peptide" evidence="5">
    <location>
        <begin position="1"/>
        <end position="28"/>
    </location>
</feature>
<reference evidence="7" key="1">
    <citation type="submission" date="2016-10" db="EMBL/GenBank/DDBJ databases">
        <authorList>
            <person name="Varghese N."/>
            <person name="Submissions S."/>
        </authorList>
    </citation>
    <scope>NUCLEOTIDE SEQUENCE [LARGE SCALE GENOMIC DNA]</scope>
    <source>
        <strain evidence="7">2SM5</strain>
    </source>
</reference>
<dbReference type="STRING" id="797277.SAMN05216198_1459"/>
<dbReference type="InterPro" id="IPR003284">
    <property type="entry name" value="Sal_SpvB"/>
</dbReference>
<keyword evidence="4" id="KW-0843">Virulence</keyword>
<dbReference type="RefSeq" id="WP_172828678.1">
    <property type="nucleotide sequence ID" value="NZ_LT629748.1"/>
</dbReference>
<keyword evidence="3 5" id="KW-0732">Signal</keyword>
<keyword evidence="2" id="KW-0964">Secreted</keyword>
<dbReference type="InterPro" id="IPR028994">
    <property type="entry name" value="Integrin_alpha_N"/>
</dbReference>
<evidence type="ECO:0000256" key="5">
    <source>
        <dbReference type="SAM" id="SignalP"/>
    </source>
</evidence>
<sequence length="954" mass="103050">MTRKKEPLCGLVSVCALILFSVSSLAYAAALPGTSLTGELTVTPSGAASYHLPLLIPPSHFPPNLSLQYSSQAGNGPLGLGWSLGGFSQLSRCPRVKAIDGVDDGVLQFNNNDRLCLDGQRLILVSGIYGGNNAEYRTQIDSGLKIVGKGAFSSNTAAFEIRTQDGQVMQYGQTANSRRGITPAGTSTVIPTVWALSRVTDRFTNYYDINYLSDSGMLYPQTINYAGNTVSGKNSFRTITLDWAPSTPRPDIIPVYVGGGVSAQVRYRLAGVSNSVNSARYRISYTQSDASLSTISKIEYCPNGSLINCLNLENQYGHGKDPATGKRISDFTRVLANFGASQGWSSQSIHPRELADINGNGKLAIVGFASDGVYVSLPSVHGSSFYSPDKKLSDFGTSKGWRNNEEFPRLVVDVNGDGKDDIVGFSSTGVMVALANGSGFNSPTRWFSDFGTGSGWKHQDSHLRGLADVDGDGLPDIVGFSKSRVIVALNKRTRFESAPAFSTLTAFTGDAGWSSNDLTPRMLEDMNGDGKADIVGFDVNGAWVALSTGSSFDTPTKWSSEKWGRYRARGCGRIISWGSQTASPRMLADVNGDGLPDVIGFDSKFITRPNTGSDGPCDDFHVPRVFMGQRSESRPNHYGTFNISVFLNTGNSLVPISTGTQEIPPVALYPMSEPTDDDLVSALARESSRAFRGLHDYNGDGMADIVLQNRFSPSKVDFLGFQSGSLILLGSDTFNSSILDMNGVEFASNESGERYSVIGFSPDGVRAGRNLSENPGRILSFKTDLETSTISYSPLPQLLSYSRGTGSTFPIADIAGGISVVRSMVVPDGLGRSRSISYSYGELRTHFDYGSLGFRWVEEQSQIDKYDMWGQPASILKRSEFHQSFPLTGSLHRTQAQLCAPLGMDPNDPPPVECQVISQEVSDWSVTETGTTADRKVYRPHITKTTEHTWEPAL</sequence>
<dbReference type="EMBL" id="LT629748">
    <property type="protein sequence ID" value="SDS21796.1"/>
    <property type="molecule type" value="Genomic_DNA"/>
</dbReference>
<evidence type="ECO:0000256" key="1">
    <source>
        <dbReference type="ARBA" id="ARBA00004613"/>
    </source>
</evidence>
<dbReference type="Gene3D" id="2.130.10.130">
    <property type="entry name" value="Integrin alpha, N-terminal"/>
    <property type="match status" value="2"/>
</dbReference>
<gene>
    <name evidence="6" type="ORF">SAMN05216198_1459</name>
</gene>
<dbReference type="GO" id="GO:0005737">
    <property type="term" value="C:cytoplasm"/>
    <property type="evidence" value="ECO:0007669"/>
    <property type="project" value="InterPro"/>
</dbReference>
<dbReference type="PANTHER" id="PTHR46580">
    <property type="entry name" value="SENSOR KINASE-RELATED"/>
    <property type="match status" value="1"/>
</dbReference>
<evidence type="ECO:0000313" key="6">
    <source>
        <dbReference type="EMBL" id="SDS21796.1"/>
    </source>
</evidence>
<evidence type="ECO:0000256" key="3">
    <source>
        <dbReference type="ARBA" id="ARBA00022729"/>
    </source>
</evidence>
<evidence type="ECO:0000313" key="7">
    <source>
        <dbReference type="Proteomes" id="UP000243426"/>
    </source>
</evidence>
<dbReference type="InterPro" id="IPR013517">
    <property type="entry name" value="FG-GAP"/>
</dbReference>
<feature type="chain" id="PRO_5009257645" evidence="5">
    <location>
        <begin position="29"/>
        <end position="954"/>
    </location>
</feature>
<dbReference type="AlphaFoldDB" id="A0A1H1QEE9"/>
<dbReference type="PANTHER" id="PTHR46580:SF2">
    <property type="entry name" value="MAM DOMAIN-CONTAINING PROTEIN"/>
    <property type="match status" value="1"/>
</dbReference>
<protein>
    <submittedName>
        <fullName evidence="6">Repeat domain-containing protein</fullName>
    </submittedName>
</protein>
<evidence type="ECO:0000256" key="4">
    <source>
        <dbReference type="ARBA" id="ARBA00023026"/>
    </source>
</evidence>
<proteinExistence type="predicted"/>
<dbReference type="Proteomes" id="UP000243426">
    <property type="component" value="Chromosome I"/>
</dbReference>
<dbReference type="Pfam" id="PF03534">
    <property type="entry name" value="SpvB"/>
    <property type="match status" value="1"/>
</dbReference>
<keyword evidence="7" id="KW-1185">Reference proteome</keyword>